<protein>
    <submittedName>
        <fullName evidence="3">Metal-dependent hydrolase, endonuclease/exonuclease/phosphatase family</fullName>
    </submittedName>
</protein>
<evidence type="ECO:0000259" key="2">
    <source>
        <dbReference type="Pfam" id="PF03372"/>
    </source>
</evidence>
<accession>A0A1I4LEA7</accession>
<feature type="compositionally biased region" description="Basic and acidic residues" evidence="1">
    <location>
        <begin position="14"/>
        <end position="30"/>
    </location>
</feature>
<dbReference type="Pfam" id="PF03372">
    <property type="entry name" value="Exo_endo_phos"/>
    <property type="match status" value="1"/>
</dbReference>
<keyword evidence="4" id="KW-1185">Reference proteome</keyword>
<feature type="domain" description="Endonuclease/exonuclease/phosphatase" evidence="2">
    <location>
        <begin position="46"/>
        <end position="293"/>
    </location>
</feature>
<dbReference type="Proteomes" id="UP000199152">
    <property type="component" value="Unassembled WGS sequence"/>
</dbReference>
<name>A0A1I4LEA7_9ACTN</name>
<gene>
    <name evidence="3" type="ORF">SAMN04488085_12140</name>
</gene>
<dbReference type="GO" id="GO:0006506">
    <property type="term" value="P:GPI anchor biosynthetic process"/>
    <property type="evidence" value="ECO:0007669"/>
    <property type="project" value="TreeGrafter"/>
</dbReference>
<keyword evidence="3" id="KW-0255">Endonuclease</keyword>
<dbReference type="InterPro" id="IPR036691">
    <property type="entry name" value="Endo/exonu/phosph_ase_sf"/>
</dbReference>
<dbReference type="SUPFAM" id="SSF56219">
    <property type="entry name" value="DNase I-like"/>
    <property type="match status" value="1"/>
</dbReference>
<dbReference type="STRING" id="504800.SAMN04488085_12140"/>
<sequence length="303" mass="31756">MRATSGRTHGKCPGTERHAEIGIGPSRERAGSVGEVPDVPGLRIGTVNIASGRDRTGTVLTAAQLRAVFAGLDVDVLAVQEVDCGQPRSHGTDQAAVLADGLGAGHWRGAATVAGTPDRFGSWQPVEPALRAARRPAEGPVYGIALISRLPVVEWSVLGLGTGRARLPVKGHDPRTGRPRWSWFPDEPRVAVAARLEDLTVIATHLSFAPHTAVRQLLRLGRWAAGLPGPVVLAGDLNLPGRVPARVLGATPLVRAASFPAPDPRVQLDHVLAVGDGLAARHAAATELPVGDHRALTVTVSRR</sequence>
<evidence type="ECO:0000313" key="4">
    <source>
        <dbReference type="Proteomes" id="UP000199152"/>
    </source>
</evidence>
<dbReference type="PANTHER" id="PTHR14859:SF1">
    <property type="entry name" value="PGAP2-INTERACTING PROTEIN"/>
    <property type="match status" value="1"/>
</dbReference>
<feature type="region of interest" description="Disordered" evidence="1">
    <location>
        <begin position="1"/>
        <end position="37"/>
    </location>
</feature>
<dbReference type="GO" id="GO:0004527">
    <property type="term" value="F:exonuclease activity"/>
    <property type="evidence" value="ECO:0007669"/>
    <property type="project" value="UniProtKB-KW"/>
</dbReference>
<dbReference type="InterPro" id="IPR051916">
    <property type="entry name" value="GPI-anchor_lipid_remodeler"/>
</dbReference>
<keyword evidence="3" id="KW-0269">Exonuclease</keyword>
<reference evidence="3 4" key="1">
    <citation type="submission" date="2016-10" db="EMBL/GenBank/DDBJ databases">
        <authorList>
            <person name="de Groot N.N."/>
        </authorList>
    </citation>
    <scope>NUCLEOTIDE SEQUENCE [LARGE SCALE GENOMIC DNA]</scope>
    <source>
        <strain evidence="3 4">DSM 45317</strain>
    </source>
</reference>
<dbReference type="EMBL" id="FOSW01000021">
    <property type="protein sequence ID" value="SFL89229.1"/>
    <property type="molecule type" value="Genomic_DNA"/>
</dbReference>
<dbReference type="GO" id="GO:0016020">
    <property type="term" value="C:membrane"/>
    <property type="evidence" value="ECO:0007669"/>
    <property type="project" value="GOC"/>
</dbReference>
<evidence type="ECO:0000313" key="3">
    <source>
        <dbReference type="EMBL" id="SFL89229.1"/>
    </source>
</evidence>
<evidence type="ECO:0000256" key="1">
    <source>
        <dbReference type="SAM" id="MobiDB-lite"/>
    </source>
</evidence>
<dbReference type="GO" id="GO:0004519">
    <property type="term" value="F:endonuclease activity"/>
    <property type="evidence" value="ECO:0007669"/>
    <property type="project" value="UniProtKB-KW"/>
</dbReference>
<keyword evidence="3" id="KW-0378">Hydrolase</keyword>
<organism evidence="3 4">
    <name type="scientific">Geodermatophilus ruber</name>
    <dbReference type="NCBI Taxonomy" id="504800"/>
    <lineage>
        <taxon>Bacteria</taxon>
        <taxon>Bacillati</taxon>
        <taxon>Actinomycetota</taxon>
        <taxon>Actinomycetes</taxon>
        <taxon>Geodermatophilales</taxon>
        <taxon>Geodermatophilaceae</taxon>
        <taxon>Geodermatophilus</taxon>
    </lineage>
</organism>
<proteinExistence type="predicted"/>
<dbReference type="PANTHER" id="PTHR14859">
    <property type="entry name" value="CALCOFLUOR WHITE HYPERSENSITIVE PROTEIN PRECURSOR"/>
    <property type="match status" value="1"/>
</dbReference>
<keyword evidence="3" id="KW-0540">Nuclease</keyword>
<dbReference type="AlphaFoldDB" id="A0A1I4LEA7"/>
<dbReference type="Gene3D" id="3.60.10.10">
    <property type="entry name" value="Endonuclease/exonuclease/phosphatase"/>
    <property type="match status" value="1"/>
</dbReference>
<dbReference type="InterPro" id="IPR005135">
    <property type="entry name" value="Endo/exonuclease/phosphatase"/>
</dbReference>
<dbReference type="InParanoid" id="A0A1I4LEA7"/>